<reference evidence="2 3" key="1">
    <citation type="submission" date="2010-12" db="EMBL/GenBank/DDBJ databases">
        <title>The Genome Sequence of Vibrio phage pYD38-A.</title>
        <authorList>
            <consortium name="The Broad Institute Genome Sequencing Platform"/>
            <person name="Henn M.R."/>
            <person name="Wolf A."/>
            <person name="Jost G."/>
            <person name="Levin J."/>
            <person name="Malboeuf C."/>
            <person name="Casali M."/>
            <person name="Russ C."/>
            <person name="Lennon N."/>
            <person name="Chapman S.B."/>
            <person name="Erlich R."/>
            <person name="Young S.K."/>
            <person name="Yandava C."/>
            <person name="Zeng Q."/>
            <person name="Alvarado L."/>
            <person name="Anderson S."/>
            <person name="Berlin A."/>
            <person name="Chen Z."/>
            <person name="Freedman E."/>
            <person name="Gellesch M."/>
            <person name="Goldberg J."/>
            <person name="Green L."/>
            <person name="Griggs A."/>
            <person name="Gujja S."/>
            <person name="Heilman E.R."/>
            <person name="Heiman D."/>
            <person name="Hollinger A."/>
            <person name="Howarth C."/>
            <person name="Larson L."/>
            <person name="Mehta T."/>
            <person name="Pearson M."/>
            <person name="Roberts A."/>
            <person name="Ryan E."/>
            <person name="Saif S."/>
            <person name="Shea T."/>
            <person name="Shenoy N."/>
            <person name="Sisk P."/>
            <person name="Stolte C."/>
            <person name="Sykes S."/>
            <person name="White J."/>
            <person name="Haas B."/>
            <person name="Nusbaum C."/>
            <person name="Birren B."/>
        </authorList>
    </citation>
    <scope>NUCLEOTIDE SEQUENCE [LARGE SCALE GENOMIC DNA]</scope>
    <source>
        <strain evidence="3">pYD38</strain>
    </source>
</reference>
<proteinExistence type="predicted"/>
<dbReference type="Pfam" id="PF14373">
    <property type="entry name" value="Imm_superinfect"/>
    <property type="match status" value="1"/>
</dbReference>
<evidence type="ECO:0000313" key="3">
    <source>
        <dbReference type="Proteomes" id="UP000201358"/>
    </source>
</evidence>
<feature type="transmembrane region" description="Helical" evidence="1">
    <location>
        <begin position="39"/>
        <end position="60"/>
    </location>
</feature>
<name>R9TMZ9_9CAUD</name>
<feature type="transmembrane region" description="Helical" evidence="1">
    <location>
        <begin position="72"/>
        <end position="93"/>
    </location>
</feature>
<sequence length="99" mass="10944">MKKFIVLVLVAGIIAQAMVMVGFLKPVFSFSYSYATDMIIVSLSVIAACFIYMIPTCVAASRRHRNTMAIAVLNLFFGWTLLGFVGCLVWSLINVSDKK</sequence>
<dbReference type="OrthoDB" id="20243at10239"/>
<keyword evidence="1" id="KW-0472">Membrane</keyword>
<dbReference type="GeneID" id="16045532"/>
<dbReference type="Proteomes" id="UP000201358">
    <property type="component" value="Segment"/>
</dbReference>
<evidence type="ECO:0000256" key="1">
    <source>
        <dbReference type="SAM" id="Phobius"/>
    </source>
</evidence>
<dbReference type="RefSeq" id="YP_008126235.1">
    <property type="nucleotide sequence ID" value="NC_021534.1"/>
</dbReference>
<evidence type="ECO:0008006" key="4">
    <source>
        <dbReference type="Google" id="ProtNLM"/>
    </source>
</evidence>
<keyword evidence="1" id="KW-1133">Transmembrane helix</keyword>
<accession>R9TMZ9</accession>
<keyword evidence="1" id="KW-0812">Transmembrane</keyword>
<dbReference type="InterPro" id="IPR016410">
    <property type="entry name" value="Phage_imm"/>
</dbReference>
<dbReference type="KEGG" id="vg:16045532"/>
<organism evidence="2 3">
    <name type="scientific">Vibrio phage pYD38-A</name>
    <dbReference type="NCBI Taxonomy" id="754051"/>
    <lineage>
        <taxon>Viruses</taxon>
        <taxon>Duplodnaviria</taxon>
        <taxon>Heunggongvirae</taxon>
        <taxon>Uroviricota</taxon>
        <taxon>Caudoviricetes</taxon>
        <taxon>Roufvirus</taxon>
        <taxon>Roufvirus pIS4A</taxon>
    </lineage>
</organism>
<evidence type="ECO:0000313" key="2">
    <source>
        <dbReference type="EMBL" id="AGN34313.1"/>
    </source>
</evidence>
<protein>
    <recommendedName>
        <fullName evidence="4">Immunity protein</fullName>
    </recommendedName>
</protein>
<gene>
    <name evidence="2" type="ORF">VPRG_00072</name>
</gene>
<dbReference type="EMBL" id="JF974312">
    <property type="protein sequence ID" value="AGN34313.1"/>
    <property type="molecule type" value="Genomic_DNA"/>
</dbReference>